<keyword evidence="4 12" id="KW-0863">Zinc-finger</keyword>
<dbReference type="InterPro" id="IPR009057">
    <property type="entry name" value="Homeodomain-like_sf"/>
</dbReference>
<dbReference type="InterPro" id="IPR019786">
    <property type="entry name" value="Zinc_finger_PHD-type_CS"/>
</dbReference>
<evidence type="ECO:0000259" key="16">
    <source>
        <dbReference type="PROSITE" id="PS50071"/>
    </source>
</evidence>
<dbReference type="InterPro" id="IPR001356">
    <property type="entry name" value="HD"/>
</dbReference>
<evidence type="ECO:0000256" key="12">
    <source>
        <dbReference type="PROSITE-ProRule" id="PRU00146"/>
    </source>
</evidence>
<keyword evidence="10 11" id="KW-0539">Nucleus</keyword>
<evidence type="ECO:0000256" key="9">
    <source>
        <dbReference type="ARBA" id="ARBA00023163"/>
    </source>
</evidence>
<sequence>MRGTGKKLCSQESGKSCYSNTETEPKLIVPLKSKKGSKVSHGKNQKLKLKSHIKKSGSTLTKKKDTDSLNRGTENNTTLRKLIGKKLLHKKKLGTKSSSQLSSLKLQGEKVRPSGEKIEVNANGDVNIEKVKTRRRRKRKKVNVEPDEPSRLQRRTRYLLIKIKLEQNLIDAYSGEGWKGQSREKIKPEKELQRAKKQILKCKLGIRDAIRQLDSLSSVGSIEDSVMAPDGSVYHEHIFCAKCKLREAFPDNDIILCDGTCNSAFHQRCLDPPLDTESIPPGDQGWFCRFCECRMEILEVVNAHIGTHFSMNNSWEDVFEEEAALPEDGNASLHPDDEWPSDDSEDDDYNPERRENSCSIGGAGTDDNESEDEFSFNSSVGSDESTDAEIVYGRRQRREVDYRKLYDEMFGKDAPPYEQISEDEDWGPAKRKRREKESDAASTLMTLHESEKVSSDVDVQEVKRKLPPDTQIRRSFFRIPRVAVERLREVFAENELPSRDVKENLSKELGLDSEKVSKWFKNARYLALKTRKAESAKQLDTATPGISKDSRFENVMKEGADLIMSDNTSTETVVHVIKNPKKPCQRKRPKSLSSPLKVKHRKKSSLMSPAKSKKESLELSDDVTLKKLLKERTKEKKRVNILSGVGCADAEAEMGRLCKIKGRLESIKQKLLKYQNNKANNSDKLTLNGPSVIYVPVAELREKA</sequence>
<evidence type="ECO:0000256" key="1">
    <source>
        <dbReference type="ARBA" id="ARBA00004123"/>
    </source>
</evidence>
<keyword evidence="3" id="KW-0479">Metal-binding</keyword>
<evidence type="ECO:0000256" key="8">
    <source>
        <dbReference type="ARBA" id="ARBA00023155"/>
    </source>
</evidence>
<name>A0A2P5C6N9_TREOI</name>
<dbReference type="OrthoDB" id="1903104at2759"/>
<dbReference type="InParanoid" id="A0A2P5C6N9"/>
<dbReference type="Gene3D" id="1.10.10.60">
    <property type="entry name" value="Homeodomain-like"/>
    <property type="match status" value="1"/>
</dbReference>
<dbReference type="PROSITE" id="PS50016">
    <property type="entry name" value="ZF_PHD_2"/>
    <property type="match status" value="1"/>
</dbReference>
<dbReference type="STRING" id="63057.A0A2P5C6N9"/>
<dbReference type="GO" id="GO:0043565">
    <property type="term" value="F:sequence-specific DNA binding"/>
    <property type="evidence" value="ECO:0007669"/>
    <property type="project" value="UniProtKB-ARBA"/>
</dbReference>
<proteinExistence type="inferred from homology"/>
<evidence type="ECO:0000259" key="15">
    <source>
        <dbReference type="PROSITE" id="PS50016"/>
    </source>
</evidence>
<dbReference type="InterPro" id="IPR013083">
    <property type="entry name" value="Znf_RING/FYVE/PHD"/>
</dbReference>
<dbReference type="SUPFAM" id="SSF46689">
    <property type="entry name" value="Homeodomain-like"/>
    <property type="match status" value="1"/>
</dbReference>
<dbReference type="GO" id="GO:0003682">
    <property type="term" value="F:chromatin binding"/>
    <property type="evidence" value="ECO:0007669"/>
    <property type="project" value="TreeGrafter"/>
</dbReference>
<dbReference type="GO" id="GO:0008270">
    <property type="term" value="F:zinc ion binding"/>
    <property type="evidence" value="ECO:0007669"/>
    <property type="project" value="UniProtKB-KW"/>
</dbReference>
<evidence type="ECO:0000256" key="11">
    <source>
        <dbReference type="PROSITE-ProRule" id="PRU00108"/>
    </source>
</evidence>
<evidence type="ECO:0000256" key="4">
    <source>
        <dbReference type="ARBA" id="ARBA00022771"/>
    </source>
</evidence>
<dbReference type="FunFam" id="3.30.40.10:FF:000270">
    <property type="entry name" value="pathogenesis-related homeodomain protein-like"/>
    <property type="match status" value="1"/>
</dbReference>
<dbReference type="GO" id="GO:0006355">
    <property type="term" value="P:regulation of DNA-templated transcription"/>
    <property type="evidence" value="ECO:0007669"/>
    <property type="project" value="UniProtKB-ARBA"/>
</dbReference>
<evidence type="ECO:0000313" key="18">
    <source>
        <dbReference type="Proteomes" id="UP000237000"/>
    </source>
</evidence>
<feature type="compositionally biased region" description="Polar residues" evidence="14">
    <location>
        <begin position="10"/>
        <end position="22"/>
    </location>
</feature>
<evidence type="ECO:0000256" key="10">
    <source>
        <dbReference type="ARBA" id="ARBA00023242"/>
    </source>
</evidence>
<feature type="compositionally biased region" description="Acidic residues" evidence="14">
    <location>
        <begin position="338"/>
        <end position="349"/>
    </location>
</feature>
<feature type="compositionally biased region" description="Basic residues" evidence="14">
    <location>
        <begin position="32"/>
        <end position="55"/>
    </location>
</feature>
<dbReference type="PROSITE" id="PS50071">
    <property type="entry name" value="HOMEOBOX_2"/>
    <property type="match status" value="1"/>
</dbReference>
<evidence type="ECO:0000256" key="6">
    <source>
        <dbReference type="ARBA" id="ARBA00023015"/>
    </source>
</evidence>
<dbReference type="GO" id="GO:0005634">
    <property type="term" value="C:nucleus"/>
    <property type="evidence" value="ECO:0007669"/>
    <property type="project" value="UniProtKB-SubCell"/>
</dbReference>
<dbReference type="InterPro" id="IPR001965">
    <property type="entry name" value="Znf_PHD"/>
</dbReference>
<feature type="domain" description="Homeobox" evidence="16">
    <location>
        <begin position="470"/>
        <end position="530"/>
    </location>
</feature>
<dbReference type="CDD" id="cd00086">
    <property type="entry name" value="homeodomain"/>
    <property type="match status" value="1"/>
</dbReference>
<comment type="similarity">
    <text evidence="2">Belongs to the PHD-associated homeobox family.</text>
</comment>
<evidence type="ECO:0000256" key="2">
    <source>
        <dbReference type="ARBA" id="ARBA00007427"/>
    </source>
</evidence>
<dbReference type="EMBL" id="JXTC01000406">
    <property type="protein sequence ID" value="PON56644.1"/>
    <property type="molecule type" value="Genomic_DNA"/>
</dbReference>
<evidence type="ECO:0000256" key="7">
    <source>
        <dbReference type="ARBA" id="ARBA00023125"/>
    </source>
</evidence>
<dbReference type="PANTHER" id="PTHR12628">
    <property type="entry name" value="POLYCOMB-LIKE TRANSCRIPTION FACTOR"/>
    <property type="match status" value="1"/>
</dbReference>
<comment type="subcellular location">
    <subcellularLocation>
        <location evidence="1 11 13">Nucleus</location>
    </subcellularLocation>
</comment>
<keyword evidence="18" id="KW-1185">Reference proteome</keyword>
<dbReference type="Pfam" id="PF00046">
    <property type="entry name" value="Homeodomain"/>
    <property type="match status" value="1"/>
</dbReference>
<evidence type="ECO:0000256" key="5">
    <source>
        <dbReference type="ARBA" id="ARBA00022833"/>
    </source>
</evidence>
<dbReference type="InterPro" id="IPR045876">
    <property type="entry name" value="PRHA-like_PHD-finger"/>
</dbReference>
<dbReference type="SUPFAM" id="SSF57903">
    <property type="entry name" value="FYVE/PHD zinc finger"/>
    <property type="match status" value="1"/>
</dbReference>
<comment type="caution">
    <text evidence="17">The sequence shown here is derived from an EMBL/GenBank/DDBJ whole genome shotgun (WGS) entry which is preliminary data.</text>
</comment>
<dbReference type="FunCoup" id="A0A2P5C6N9">
    <property type="interactions" value="915"/>
</dbReference>
<accession>A0A2P5C6N9</accession>
<dbReference type="InterPro" id="IPR019787">
    <property type="entry name" value="Znf_PHD-finger"/>
</dbReference>
<reference evidence="18" key="1">
    <citation type="submission" date="2016-06" db="EMBL/GenBank/DDBJ databases">
        <title>Parallel loss of symbiosis genes in relatives of nitrogen-fixing non-legume Parasponia.</title>
        <authorList>
            <person name="Van Velzen R."/>
            <person name="Holmer R."/>
            <person name="Bu F."/>
            <person name="Rutten L."/>
            <person name="Van Zeijl A."/>
            <person name="Liu W."/>
            <person name="Santuari L."/>
            <person name="Cao Q."/>
            <person name="Sharma T."/>
            <person name="Shen D."/>
            <person name="Roswanjaya Y."/>
            <person name="Wardhani T."/>
            <person name="Kalhor M.S."/>
            <person name="Jansen J."/>
            <person name="Van den Hoogen J."/>
            <person name="Gungor B."/>
            <person name="Hartog M."/>
            <person name="Hontelez J."/>
            <person name="Verver J."/>
            <person name="Yang W.-C."/>
            <person name="Schijlen E."/>
            <person name="Repin R."/>
            <person name="Schilthuizen M."/>
            <person name="Schranz E."/>
            <person name="Heidstra R."/>
            <person name="Miyata K."/>
            <person name="Fedorova E."/>
            <person name="Kohlen W."/>
            <person name="Bisseling T."/>
            <person name="Smit S."/>
            <person name="Geurts R."/>
        </authorList>
    </citation>
    <scope>NUCLEOTIDE SEQUENCE [LARGE SCALE GENOMIC DNA]</scope>
    <source>
        <strain evidence="18">cv. RG33-2</strain>
    </source>
</reference>
<feature type="region of interest" description="Disordered" evidence="14">
    <location>
        <begin position="414"/>
        <end position="442"/>
    </location>
</feature>
<keyword evidence="5" id="KW-0862">Zinc</keyword>
<feature type="domain" description="PHD-type" evidence="15">
    <location>
        <begin position="237"/>
        <end position="294"/>
    </location>
</feature>
<dbReference type="PANTHER" id="PTHR12628:SF10">
    <property type="entry name" value="HOMEOBOX DOMAIN-CONTAINING PROTEIN"/>
    <property type="match status" value="1"/>
</dbReference>
<dbReference type="FunFam" id="1.10.10.60:FF:000437">
    <property type="entry name" value="pathogenesis-related homeodomain protein"/>
    <property type="match status" value="1"/>
</dbReference>
<feature type="region of interest" description="Disordered" evidence="14">
    <location>
        <begin position="580"/>
        <end position="613"/>
    </location>
</feature>
<feature type="region of interest" description="Disordered" evidence="14">
    <location>
        <begin position="1"/>
        <end position="74"/>
    </location>
</feature>
<evidence type="ECO:0000256" key="13">
    <source>
        <dbReference type="RuleBase" id="RU000682"/>
    </source>
</evidence>
<protein>
    <submittedName>
        <fullName evidence="17">Octamer-binding transcription factor</fullName>
    </submittedName>
</protein>
<dbReference type="SMART" id="SM00389">
    <property type="entry name" value="HOX"/>
    <property type="match status" value="1"/>
</dbReference>
<gene>
    <name evidence="17" type="ORF">TorRG33x02_295750</name>
</gene>
<feature type="region of interest" description="Disordered" evidence="14">
    <location>
        <begin position="328"/>
        <end position="392"/>
    </location>
</feature>
<evidence type="ECO:0000256" key="14">
    <source>
        <dbReference type="SAM" id="MobiDB-lite"/>
    </source>
</evidence>
<feature type="compositionally biased region" description="Basic residues" evidence="14">
    <location>
        <begin position="580"/>
        <end position="590"/>
    </location>
</feature>
<evidence type="ECO:0000313" key="17">
    <source>
        <dbReference type="EMBL" id="PON56644.1"/>
    </source>
</evidence>
<dbReference type="CDD" id="cd15504">
    <property type="entry name" value="PHD_PRHA_like"/>
    <property type="match status" value="1"/>
</dbReference>
<organism evidence="17 18">
    <name type="scientific">Trema orientale</name>
    <name type="common">Charcoal tree</name>
    <name type="synonym">Celtis orientalis</name>
    <dbReference type="NCBI Taxonomy" id="63057"/>
    <lineage>
        <taxon>Eukaryota</taxon>
        <taxon>Viridiplantae</taxon>
        <taxon>Streptophyta</taxon>
        <taxon>Embryophyta</taxon>
        <taxon>Tracheophyta</taxon>
        <taxon>Spermatophyta</taxon>
        <taxon>Magnoliopsida</taxon>
        <taxon>eudicotyledons</taxon>
        <taxon>Gunneridae</taxon>
        <taxon>Pentapetalae</taxon>
        <taxon>rosids</taxon>
        <taxon>fabids</taxon>
        <taxon>Rosales</taxon>
        <taxon>Cannabaceae</taxon>
        <taxon>Trema</taxon>
    </lineage>
</organism>
<feature type="DNA-binding region" description="Homeobox" evidence="11">
    <location>
        <begin position="472"/>
        <end position="531"/>
    </location>
</feature>
<keyword evidence="9" id="KW-0804">Transcription</keyword>
<evidence type="ECO:0000256" key="3">
    <source>
        <dbReference type="ARBA" id="ARBA00022723"/>
    </source>
</evidence>
<dbReference type="PROSITE" id="PS01359">
    <property type="entry name" value="ZF_PHD_1"/>
    <property type="match status" value="1"/>
</dbReference>
<dbReference type="GO" id="GO:0045814">
    <property type="term" value="P:negative regulation of gene expression, epigenetic"/>
    <property type="evidence" value="ECO:0007669"/>
    <property type="project" value="TreeGrafter"/>
</dbReference>
<dbReference type="Gene3D" id="3.30.40.10">
    <property type="entry name" value="Zinc/RING finger domain, C3HC4 (zinc finger)"/>
    <property type="match status" value="1"/>
</dbReference>
<dbReference type="Proteomes" id="UP000237000">
    <property type="component" value="Unassembled WGS sequence"/>
</dbReference>
<keyword evidence="7 11" id="KW-0238">DNA-binding</keyword>
<dbReference type="SMART" id="SM00249">
    <property type="entry name" value="PHD"/>
    <property type="match status" value="1"/>
</dbReference>
<keyword evidence="8 11" id="KW-0371">Homeobox</keyword>
<keyword evidence="6" id="KW-0805">Transcription regulation</keyword>
<dbReference type="AlphaFoldDB" id="A0A2P5C6N9"/>
<dbReference type="Pfam" id="PF00628">
    <property type="entry name" value="PHD"/>
    <property type="match status" value="1"/>
</dbReference>
<dbReference type="InterPro" id="IPR011011">
    <property type="entry name" value="Znf_FYVE_PHD"/>
</dbReference>
<dbReference type="GO" id="GO:0010557">
    <property type="term" value="P:positive regulation of macromolecule biosynthetic process"/>
    <property type="evidence" value="ECO:0007669"/>
    <property type="project" value="UniProtKB-ARBA"/>
</dbReference>